<comment type="caution">
    <text evidence="2">The sequence shown here is derived from an EMBL/GenBank/DDBJ whole genome shotgun (WGS) entry which is preliminary data.</text>
</comment>
<dbReference type="AlphaFoldDB" id="A0A1F5WYN6"/>
<evidence type="ECO:0000313" key="2">
    <source>
        <dbReference type="EMBL" id="OGF80431.1"/>
    </source>
</evidence>
<feature type="compositionally biased region" description="Polar residues" evidence="1">
    <location>
        <begin position="7"/>
        <end position="19"/>
    </location>
</feature>
<sequence>MPRKQIISKTGTKNDSQKGQTKRMKEALLEELAKYPIIQLACQRTGIGRSTFYKWKKLDKKFSDLASAAVAEGKKFTNDMAESQLIKAIGNGNMTGIIFWLKNNHADYTDRVRYEHHHEIHVDDLTEEESAKISKALVNIGLANILKRGGFKYTKEEAEEATRTRAVWEMRREEAEKKTKRIWELADESTEVKTAEEEAMPDEKARGNTEDEEFKPSDPNAPKSQIIREFQEWQRAKEKGK</sequence>
<evidence type="ECO:0008006" key="4">
    <source>
        <dbReference type="Google" id="ProtNLM"/>
    </source>
</evidence>
<feature type="compositionally biased region" description="Basic and acidic residues" evidence="1">
    <location>
        <begin position="186"/>
        <end position="209"/>
    </location>
</feature>
<dbReference type="Proteomes" id="UP000178299">
    <property type="component" value="Unassembled WGS sequence"/>
</dbReference>
<proteinExistence type="predicted"/>
<feature type="region of interest" description="Disordered" evidence="1">
    <location>
        <begin position="186"/>
        <end position="225"/>
    </location>
</feature>
<organism evidence="2 3">
    <name type="scientific">Candidatus Giovannonibacteria bacterium RIFCSPHIGHO2_12_44_12</name>
    <dbReference type="NCBI Taxonomy" id="1798340"/>
    <lineage>
        <taxon>Bacteria</taxon>
        <taxon>Candidatus Giovannoniibacteriota</taxon>
    </lineage>
</organism>
<gene>
    <name evidence="2" type="ORF">A2W48_02990</name>
</gene>
<name>A0A1F5WYN6_9BACT</name>
<protein>
    <recommendedName>
        <fullName evidence="4">Homeodomain phBC6A51-type domain-containing protein</fullName>
    </recommendedName>
</protein>
<dbReference type="EMBL" id="MFHS01000046">
    <property type="protein sequence ID" value="OGF80431.1"/>
    <property type="molecule type" value="Genomic_DNA"/>
</dbReference>
<reference evidence="2 3" key="1">
    <citation type="journal article" date="2016" name="Nat. Commun.">
        <title>Thousands of microbial genomes shed light on interconnected biogeochemical processes in an aquifer system.</title>
        <authorList>
            <person name="Anantharaman K."/>
            <person name="Brown C.T."/>
            <person name="Hug L.A."/>
            <person name="Sharon I."/>
            <person name="Castelle C.J."/>
            <person name="Probst A.J."/>
            <person name="Thomas B.C."/>
            <person name="Singh A."/>
            <person name="Wilkins M.J."/>
            <person name="Karaoz U."/>
            <person name="Brodie E.L."/>
            <person name="Williams K.H."/>
            <person name="Hubbard S.S."/>
            <person name="Banfield J.F."/>
        </authorList>
    </citation>
    <scope>NUCLEOTIDE SEQUENCE [LARGE SCALE GENOMIC DNA]</scope>
</reference>
<evidence type="ECO:0000256" key="1">
    <source>
        <dbReference type="SAM" id="MobiDB-lite"/>
    </source>
</evidence>
<feature type="region of interest" description="Disordered" evidence="1">
    <location>
        <begin position="1"/>
        <end position="21"/>
    </location>
</feature>
<evidence type="ECO:0000313" key="3">
    <source>
        <dbReference type="Proteomes" id="UP000178299"/>
    </source>
</evidence>
<accession>A0A1F5WYN6</accession>